<dbReference type="EMBL" id="CP084166">
    <property type="protein sequence ID" value="UJG41288.1"/>
    <property type="molecule type" value="Genomic_DNA"/>
</dbReference>
<protein>
    <submittedName>
        <fullName evidence="2">Uncharacterized protein</fullName>
    </submittedName>
</protein>
<evidence type="ECO:0000313" key="2">
    <source>
        <dbReference type="EMBL" id="UJG41288.1"/>
    </source>
</evidence>
<feature type="transmembrane region" description="Helical" evidence="1">
    <location>
        <begin position="7"/>
        <end position="28"/>
    </location>
</feature>
<name>A0A9Y1BLJ7_9ARCH</name>
<proteinExistence type="predicted"/>
<dbReference type="Proteomes" id="UP001201020">
    <property type="component" value="Chromosome"/>
</dbReference>
<gene>
    <name evidence="2" type="ORF">K9W45_02220</name>
</gene>
<organism evidence="2">
    <name type="scientific">Candidatus Heimdallarchaeum aukensis</name>
    <dbReference type="NCBI Taxonomy" id="2876573"/>
    <lineage>
        <taxon>Archaea</taxon>
        <taxon>Promethearchaeati</taxon>
        <taxon>Candidatus Heimdallarchaeota</taxon>
        <taxon>Candidatus Heimdallarchaeia (ex Rinke et al. 2021) (nom. nud.)</taxon>
        <taxon>Candidatus Heimdallarchaeales</taxon>
        <taxon>Candidatus Heimdallarchaeaceae</taxon>
        <taxon>Candidatus Heimdallarchaeum</taxon>
    </lineage>
</organism>
<accession>A0A9Y1BLJ7</accession>
<reference evidence="2" key="1">
    <citation type="journal article" date="2022" name="Nat. Microbiol.">
        <title>Unique mobile elements and scalable gene flow at the prokaryote-eukaryote boundary revealed by circularized Asgard archaea genomes.</title>
        <authorList>
            <person name="Wu F."/>
            <person name="Speth D.R."/>
            <person name="Philosof A."/>
            <person name="Cremiere A."/>
            <person name="Narayanan A."/>
            <person name="Barco R.A."/>
            <person name="Connon S.A."/>
            <person name="Amend J.P."/>
            <person name="Antoshechkin I.A."/>
            <person name="Orphan V.J."/>
        </authorList>
    </citation>
    <scope>NUCLEOTIDE SEQUENCE</scope>
    <source>
        <strain evidence="2">PM71</strain>
    </source>
</reference>
<keyword evidence="1" id="KW-0812">Transmembrane</keyword>
<keyword evidence="1" id="KW-1133">Transmembrane helix</keyword>
<sequence length="476" mass="56302">MKKKIIIGIAITSLIIIGLTISFIVILYPKPPNNNSDGKKTHSYLYPNYLFANGTYTDFVVENDSYIHFVITSANNSCPGAVYGQLNLKESYFDYFPIIKTTFLDFLEVNIILNVQNKPITYLYYRDSFFDYRSSVMELRGTRAWEIYEPFRELPVHLRMDTMLSLLNWYYNDEGNLSMAYLYRYIEEKGTIPAIYREKNHSWFFLNNTFPEVRSYSTYDPGDFKERGENVFILWENHLDYDSSYPLLAVKWKVEGWKLYSLGTAENNYLPIALFLTDEYCDIFSYDPGLFSNSGKILRTRLFNASYFETKVIKEFDQRLRFYDRSMIACKDNSYIFIYTKKELTSSDDYDLFMGLYDGKSYVERQLTSSPDIDEYIPVIKLGDEYLHYCWMATPWDENEIVDRQNTKIYYNRTLLTDLFENETANTKFSLYINPDKDCSYIKFQYSVLFCSSLTRSLSLVEQLMCLHYLLFSKKG</sequence>
<evidence type="ECO:0000256" key="1">
    <source>
        <dbReference type="SAM" id="Phobius"/>
    </source>
</evidence>
<keyword evidence="1" id="KW-0472">Membrane</keyword>
<dbReference type="AlphaFoldDB" id="A0A9Y1BLJ7"/>